<dbReference type="InterPro" id="IPR041796">
    <property type="entry name" value="Mre11_N"/>
</dbReference>
<name>Q0W176_METAR</name>
<proteinExistence type="predicted"/>
<protein>
    <submittedName>
        <fullName evidence="6">Predicted DNA repair exonuclease (Rad32/Mre11-like)</fullName>
    </submittedName>
</protein>
<accession>Q0W176</accession>
<dbReference type="InterPro" id="IPR029052">
    <property type="entry name" value="Metallo-depent_PP-like"/>
</dbReference>
<evidence type="ECO:0000256" key="3">
    <source>
        <dbReference type="ARBA" id="ARBA00022839"/>
    </source>
</evidence>
<dbReference type="SUPFAM" id="SSF56300">
    <property type="entry name" value="Metallo-dependent phosphatases"/>
    <property type="match status" value="1"/>
</dbReference>
<keyword evidence="2" id="KW-0378">Hydrolase</keyword>
<evidence type="ECO:0000259" key="5">
    <source>
        <dbReference type="Pfam" id="PF00149"/>
    </source>
</evidence>
<organism evidence="6 7">
    <name type="scientific">Methanocella arvoryzae (strain DSM 22066 / NBRC 105507 / MRE50)</name>
    <dbReference type="NCBI Taxonomy" id="351160"/>
    <lineage>
        <taxon>Archaea</taxon>
        <taxon>Methanobacteriati</taxon>
        <taxon>Methanobacteriota</taxon>
        <taxon>Stenosarchaea group</taxon>
        <taxon>Methanomicrobia</taxon>
        <taxon>Methanocellales</taxon>
        <taxon>Methanocellaceae</taxon>
        <taxon>Methanocella</taxon>
    </lineage>
</organism>
<evidence type="ECO:0000256" key="4">
    <source>
        <dbReference type="SAM" id="MobiDB-lite"/>
    </source>
</evidence>
<dbReference type="PANTHER" id="PTHR30337">
    <property type="entry name" value="COMPONENT OF ATP-DEPENDENT DSDNA EXONUCLEASE"/>
    <property type="match status" value="1"/>
</dbReference>
<gene>
    <name evidence="6" type="ORF">RRC95</name>
</gene>
<dbReference type="InterPro" id="IPR004843">
    <property type="entry name" value="Calcineurin-like_PHP"/>
</dbReference>
<keyword evidence="7" id="KW-1185">Reference proteome</keyword>
<dbReference type="eggNOG" id="arCOG00397">
    <property type="taxonomic scope" value="Archaea"/>
</dbReference>
<dbReference type="Gene3D" id="3.60.21.10">
    <property type="match status" value="1"/>
</dbReference>
<dbReference type="RefSeq" id="WP_012034724.1">
    <property type="nucleotide sequence ID" value="NC_009464.1"/>
</dbReference>
<dbReference type="CDD" id="cd00840">
    <property type="entry name" value="MPP_Mre11_N"/>
    <property type="match status" value="1"/>
</dbReference>
<dbReference type="PANTHER" id="PTHR30337:SF0">
    <property type="entry name" value="NUCLEASE SBCCD SUBUNIT D"/>
    <property type="match status" value="1"/>
</dbReference>
<keyword evidence="1" id="KW-0540">Nuclease</keyword>
<dbReference type="AlphaFoldDB" id="Q0W176"/>
<dbReference type="Pfam" id="PF00149">
    <property type="entry name" value="Metallophos"/>
    <property type="match status" value="1"/>
</dbReference>
<evidence type="ECO:0000256" key="2">
    <source>
        <dbReference type="ARBA" id="ARBA00022801"/>
    </source>
</evidence>
<dbReference type="GO" id="GO:0004527">
    <property type="term" value="F:exonuclease activity"/>
    <property type="evidence" value="ECO:0007669"/>
    <property type="project" value="UniProtKB-KW"/>
</dbReference>
<feature type="region of interest" description="Disordered" evidence="4">
    <location>
        <begin position="404"/>
        <end position="471"/>
    </location>
</feature>
<dbReference type="InterPro" id="IPR050535">
    <property type="entry name" value="DNA_Repair-Maintenance_Comp"/>
</dbReference>
<reference evidence="6 7" key="1">
    <citation type="journal article" date="2006" name="Science">
        <title>Genome of rice cluster I archaea -- the key methane producers in the rice rhizosphere.</title>
        <authorList>
            <person name="Erkel C."/>
            <person name="Kube M."/>
            <person name="Reinhardt R."/>
            <person name="Liesack W."/>
        </authorList>
    </citation>
    <scope>NUCLEOTIDE SEQUENCE [LARGE SCALE GENOMIC DNA]</scope>
    <source>
        <strain evidence="7">DSM 22066 / NBRC 105507 / MRE50</strain>
    </source>
</reference>
<evidence type="ECO:0000313" key="7">
    <source>
        <dbReference type="Proteomes" id="UP000000663"/>
    </source>
</evidence>
<dbReference type="OrthoDB" id="11638at2157"/>
<dbReference type="Proteomes" id="UP000000663">
    <property type="component" value="Chromosome"/>
</dbReference>
<feature type="domain" description="Calcineurin-like phosphoesterase" evidence="5">
    <location>
        <begin position="1"/>
        <end position="203"/>
    </location>
</feature>
<dbReference type="GeneID" id="5145153"/>
<dbReference type="KEGG" id="rci:RRC95"/>
<evidence type="ECO:0000313" key="6">
    <source>
        <dbReference type="EMBL" id="CAJ37867.1"/>
    </source>
</evidence>
<dbReference type="EMBL" id="AM114193">
    <property type="protein sequence ID" value="CAJ37867.1"/>
    <property type="molecule type" value="Genomic_DNA"/>
</dbReference>
<evidence type="ECO:0000256" key="1">
    <source>
        <dbReference type="ARBA" id="ARBA00022722"/>
    </source>
</evidence>
<dbReference type="STRING" id="351160.RRC95"/>
<keyword evidence="3 6" id="KW-0269">Exonuclease</keyword>
<sequence length="471" mass="52437">MNFIHTADLHLGYRQYDLDERFRDFGRSFKTIAQHAIEARAEFVLIAGDLFHSRNINAPTYFQAHHILTMLKDAGIPCIAIEGNHDRAFVRDGMSWLEALESQGLLKLIKPSPEGLVDDFVDIGGTRIFGMCYAGASTSRIIPDIARRIAEINSTDKPNYTVLMMHTGIEGQMKGNIIGETSYEDIYKLKDVVDYLALGHYHCAYELDSWVFNPGSPDTCSIAEVGEPKGYYHVVDGKATLKEIPRRKFLPITIRTDDHLNAASLMAEVEKRLATIGKLDQQPVVHILFRGCLNFDKAHLDLDSVKAIATEKLDPLYVDARFDLTNDEVGISGIEAGNFDRLAIEREVLSRLASTDSMLAPYAGYFACVLSEIKDLAIREADPQTLDRTLRRAFEDIRAGKAPISARPAAEEKKPVSAPGVEASTRTVEEKPPTPKKKARQKHVETKVEAPPAPLVQSRTLDQFWSGGKTP</sequence>